<feature type="region of interest" description="Disordered" evidence="1">
    <location>
        <begin position="957"/>
        <end position="990"/>
    </location>
</feature>
<feature type="compositionally biased region" description="Polar residues" evidence="1">
    <location>
        <begin position="402"/>
        <end position="411"/>
    </location>
</feature>
<reference evidence="2 3" key="1">
    <citation type="submission" date="2011-02" db="EMBL/GenBank/DDBJ databases">
        <title>The Genome Sequence of Sphaeroforma arctica JP610.</title>
        <authorList>
            <consortium name="The Broad Institute Genome Sequencing Platform"/>
            <person name="Russ C."/>
            <person name="Cuomo C."/>
            <person name="Young S.K."/>
            <person name="Zeng Q."/>
            <person name="Gargeya S."/>
            <person name="Alvarado L."/>
            <person name="Berlin A."/>
            <person name="Chapman S.B."/>
            <person name="Chen Z."/>
            <person name="Freedman E."/>
            <person name="Gellesch M."/>
            <person name="Goldberg J."/>
            <person name="Griggs A."/>
            <person name="Gujja S."/>
            <person name="Heilman E."/>
            <person name="Heiman D."/>
            <person name="Howarth C."/>
            <person name="Mehta T."/>
            <person name="Neiman D."/>
            <person name="Pearson M."/>
            <person name="Roberts A."/>
            <person name="Saif S."/>
            <person name="Shea T."/>
            <person name="Shenoy N."/>
            <person name="Sisk P."/>
            <person name="Stolte C."/>
            <person name="Sykes S."/>
            <person name="White J."/>
            <person name="Yandava C."/>
            <person name="Burger G."/>
            <person name="Gray M.W."/>
            <person name="Holland P.W.H."/>
            <person name="King N."/>
            <person name="Lang F.B.F."/>
            <person name="Roger A.J."/>
            <person name="Ruiz-Trillo I."/>
            <person name="Haas B."/>
            <person name="Nusbaum C."/>
            <person name="Birren B."/>
        </authorList>
    </citation>
    <scope>NUCLEOTIDE SEQUENCE [LARGE SCALE GENOMIC DNA]</scope>
    <source>
        <strain evidence="2 3">JP610</strain>
    </source>
</reference>
<sequence>MPFFHVQPMLQSTSLPRVALCSQAMRNSCAYVSARTSRSRQSTSLLPVFRNVCTRINLQYVSVNRGSKSSLRLRSQAHTIGDRSNRPVYWHMQRDIHKHTHTHAPTFVRAEGHLTANGSCIYTQRQAITQSANLLRTDRYAQHTRSVESSIRTRSYIEARTLAIIRGKPRRTRIRKRKTSKHQIDKDRLSQALAETYAQSYAKAKMHTYAHSQSHARTYRHVGVPEERGMLSVCVAGLIRANKRYDAAVRYSALYGQRARLSTSVYSHAANNARVHNSQPIAQARAHTHSPMHDAHVHAHALSSYADESDLQTHAHAYTSDNSVDTIRVAAVGTQSGSEGQNGAWKDFLKVAGGTSASAPAEHSTEVARRLVRSQNARNRDSLVDVQDAMADRGAACEVTRQDASARSIQEAQAERMEAHTDEIPSEDRHSHQQRAQKVVGMRYSLRNEDKRVMREWDQVVRVAENVRYLDRRGVLNAEEGERMCVQLAKLLDISNVCTEEEVTAVSITNTLLSASNTQETEISQETMARLRSIDVFQLRTLSLAMGVYIEHPSMNPTKAARNRDPAVRRKVERNNVYAKQRVLCARLVSALRERALMLATLKPDVFAHAAMGLSRAAYANERYTDALVKLALVCVDQWETERVVDAHESGGGVQGSSVSHESAQSASMLYRGDDGVDIGNARATDSRLHRRIVDKRRGALQFFSQALHNEYNHLVDLDAEAEGQLEKAIRIRNKKIRIRESGMAQTQRTKTGGTAGEESGASIRGDSITPTSWKESDRDKTSAGMDANAEIAIDEQNIAAASDALQGVRARRLGMLSAHAKVLNVVLSNIWLVDVEPTRMRSKRNLNILGRMSKRVDISYSPDELEADASKYARAFDQGEAVRGVRRGQDESGPLNEQVYVAKMDVPSLTALAKICTQCKELYTHALGEVNSYVEVDGRLPGGNWHARAYEMNRASTLNGKDGGPVKRKDSVHTHSSSSASPSPGGEAVGMEKYLSELEVLAERATKVASGVAERNLDLMMMRM</sequence>
<organism evidence="2 3">
    <name type="scientific">Sphaeroforma arctica JP610</name>
    <dbReference type="NCBI Taxonomy" id="667725"/>
    <lineage>
        <taxon>Eukaryota</taxon>
        <taxon>Ichthyosporea</taxon>
        <taxon>Ichthyophonida</taxon>
        <taxon>Sphaeroforma</taxon>
    </lineage>
</organism>
<feature type="region of interest" description="Disordered" evidence="1">
    <location>
        <begin position="398"/>
        <end position="438"/>
    </location>
</feature>
<name>A0A0L0G7K4_9EUKA</name>
<dbReference type="Proteomes" id="UP000054560">
    <property type="component" value="Unassembled WGS sequence"/>
</dbReference>
<feature type="compositionally biased region" description="Basic and acidic residues" evidence="1">
    <location>
        <begin position="965"/>
        <end position="974"/>
    </location>
</feature>
<gene>
    <name evidence="2" type="ORF">SARC_02772</name>
</gene>
<proteinExistence type="predicted"/>
<feature type="region of interest" description="Disordered" evidence="1">
    <location>
        <begin position="741"/>
        <end position="784"/>
    </location>
</feature>
<accession>A0A0L0G7K4</accession>
<feature type="compositionally biased region" description="Polar residues" evidence="1">
    <location>
        <begin position="744"/>
        <end position="753"/>
    </location>
</feature>
<feature type="compositionally biased region" description="Basic and acidic residues" evidence="1">
    <location>
        <begin position="413"/>
        <end position="431"/>
    </location>
</feature>
<dbReference type="GeneID" id="25903276"/>
<dbReference type="EMBL" id="KQ241725">
    <property type="protein sequence ID" value="KNC85017.1"/>
    <property type="molecule type" value="Genomic_DNA"/>
</dbReference>
<dbReference type="RefSeq" id="XP_014158919.1">
    <property type="nucleotide sequence ID" value="XM_014303444.1"/>
</dbReference>
<feature type="compositionally biased region" description="Low complexity" evidence="1">
    <location>
        <begin position="975"/>
        <end position="987"/>
    </location>
</feature>
<evidence type="ECO:0000313" key="3">
    <source>
        <dbReference type="Proteomes" id="UP000054560"/>
    </source>
</evidence>
<keyword evidence="3" id="KW-1185">Reference proteome</keyword>
<evidence type="ECO:0000313" key="2">
    <source>
        <dbReference type="EMBL" id="KNC85017.1"/>
    </source>
</evidence>
<protein>
    <submittedName>
        <fullName evidence="2">Uncharacterized protein</fullName>
    </submittedName>
</protein>
<evidence type="ECO:0000256" key="1">
    <source>
        <dbReference type="SAM" id="MobiDB-lite"/>
    </source>
</evidence>
<dbReference type="AlphaFoldDB" id="A0A0L0G7K4"/>